<feature type="transmembrane region" description="Helical" evidence="1">
    <location>
        <begin position="38"/>
        <end position="56"/>
    </location>
</feature>
<dbReference type="RefSeq" id="WP_285662140.1">
    <property type="nucleotide sequence ID" value="NZ_BSTX01000001.1"/>
</dbReference>
<keyword evidence="1" id="KW-1133">Transmembrane helix</keyword>
<keyword evidence="3" id="KW-1185">Reference proteome</keyword>
<reference evidence="2" key="1">
    <citation type="submission" date="2023-03" db="EMBL/GenBank/DDBJ databases">
        <title>Actinorhabdospora filicis NBRC 111898.</title>
        <authorList>
            <person name="Ichikawa N."/>
            <person name="Sato H."/>
            <person name="Tonouchi N."/>
        </authorList>
    </citation>
    <scope>NUCLEOTIDE SEQUENCE</scope>
    <source>
        <strain evidence="2">NBRC 111898</strain>
    </source>
</reference>
<comment type="caution">
    <text evidence="2">The sequence shown here is derived from an EMBL/GenBank/DDBJ whole genome shotgun (WGS) entry which is preliminary data.</text>
</comment>
<sequence>MRYFAEADRLAAALGETELREHLAAADAAVGRARWRGVTAYATMAVLAAAAVMLIGRLDSPWPLRALLGAGVFAALLTLMLLVARRPGRPGVVEPVPDATHDALVAAVDDAFGALRPRHRRLGPVLHARAFAAQVWAEARGELPDADPPHRPFDRRRARAAHWLHGLTHDLAGRESHDDRSRATLARLDRASLLVDHGPRARLPWIAFGVAAVGVGAVVTAFSPAMSGGVCGLLGSLMRPVLDGAMPACPHSFSSWPPRDREEALREIAEVFPGLRELIARDHLEVS</sequence>
<accession>A0A9W6W2G9</accession>
<proteinExistence type="predicted"/>
<feature type="transmembrane region" description="Helical" evidence="1">
    <location>
        <begin position="203"/>
        <end position="222"/>
    </location>
</feature>
<keyword evidence="1" id="KW-0812">Transmembrane</keyword>
<organism evidence="2 3">
    <name type="scientific">Actinorhabdospora filicis</name>
    <dbReference type="NCBI Taxonomy" id="1785913"/>
    <lineage>
        <taxon>Bacteria</taxon>
        <taxon>Bacillati</taxon>
        <taxon>Actinomycetota</taxon>
        <taxon>Actinomycetes</taxon>
        <taxon>Micromonosporales</taxon>
        <taxon>Micromonosporaceae</taxon>
        <taxon>Actinorhabdospora</taxon>
    </lineage>
</organism>
<dbReference type="AlphaFoldDB" id="A0A9W6W2G9"/>
<dbReference type="Proteomes" id="UP001165079">
    <property type="component" value="Unassembled WGS sequence"/>
</dbReference>
<evidence type="ECO:0000313" key="3">
    <source>
        <dbReference type="Proteomes" id="UP001165079"/>
    </source>
</evidence>
<keyword evidence="1" id="KW-0472">Membrane</keyword>
<gene>
    <name evidence="2" type="ORF">Afil01_18090</name>
</gene>
<dbReference type="EMBL" id="BSTX01000001">
    <property type="protein sequence ID" value="GLZ77002.1"/>
    <property type="molecule type" value="Genomic_DNA"/>
</dbReference>
<name>A0A9W6W2G9_9ACTN</name>
<evidence type="ECO:0000313" key="2">
    <source>
        <dbReference type="EMBL" id="GLZ77002.1"/>
    </source>
</evidence>
<protein>
    <submittedName>
        <fullName evidence="2">Uncharacterized protein</fullName>
    </submittedName>
</protein>
<evidence type="ECO:0000256" key="1">
    <source>
        <dbReference type="SAM" id="Phobius"/>
    </source>
</evidence>
<feature type="transmembrane region" description="Helical" evidence="1">
    <location>
        <begin position="62"/>
        <end position="84"/>
    </location>
</feature>